<evidence type="ECO:0000256" key="1">
    <source>
        <dbReference type="SAM" id="MobiDB-lite"/>
    </source>
</evidence>
<comment type="caution">
    <text evidence="2">The sequence shown here is derived from an EMBL/GenBank/DDBJ whole genome shotgun (WGS) entry which is preliminary data.</text>
</comment>
<accession>A0A4Z1HYA5</accession>
<dbReference type="EMBL" id="PQXJ01000418">
    <property type="protein sequence ID" value="TGO49757.1"/>
    <property type="molecule type" value="Genomic_DNA"/>
</dbReference>
<dbReference type="OrthoDB" id="10314565at2759"/>
<dbReference type="AlphaFoldDB" id="A0A4Z1HYA5"/>
<feature type="compositionally biased region" description="Polar residues" evidence="1">
    <location>
        <begin position="1"/>
        <end position="20"/>
    </location>
</feature>
<feature type="compositionally biased region" description="Basic and acidic residues" evidence="1">
    <location>
        <begin position="24"/>
        <end position="48"/>
    </location>
</feature>
<sequence>MSSNNIRSGRQQTSDTSGNRNKPKSTEDKNVPITRKRTESPRGGKEKVNLPTRKGSASKRLAPPSEPIASQAVVLLGSNTGVVTVGRTRTPPNVLEIYGTLGQVVVNRLYCSMLEYNSRHCKPAALSFVPKQPRTFDLHCDKTITSEVRRKILPRGSELECFVIKEVEGLGLKDNHYTFQLEEQSSTVKLPRVLELSQSNRDELGRATVNQLIWLSKQPKIIYLMDYFSINGREFDPNTYKKQVEKNGCRLVESYGIESGYISKDTASDDLVTAFKSILPSESETLILDCSLAIVLAFVLAYNQVLGAKKLWSLLHESDSRKSPKQRIRITFDSVDFMTWTQCNYIRSSTWKWNVGDLVYIQGPRYGFAFKPTSASNGFNALVSNTAPLRFRSFRSYGHMDMDKSLEEYRDAMMKAFKKPLSHRDISDIWHNLREHPTDLCGAGKSPITWNEVWGSLEGAYRKDILKEAVTAALKACNKGGHTPKRNSTPEILVPPQYCEQYVGLTTVQRMYPDNVLFK</sequence>
<dbReference type="Proteomes" id="UP000297452">
    <property type="component" value="Unassembled WGS sequence"/>
</dbReference>
<organism evidence="2 3">
    <name type="scientific">Botryotinia narcissicola</name>
    <dbReference type="NCBI Taxonomy" id="278944"/>
    <lineage>
        <taxon>Eukaryota</taxon>
        <taxon>Fungi</taxon>
        <taxon>Dikarya</taxon>
        <taxon>Ascomycota</taxon>
        <taxon>Pezizomycotina</taxon>
        <taxon>Leotiomycetes</taxon>
        <taxon>Helotiales</taxon>
        <taxon>Sclerotiniaceae</taxon>
        <taxon>Botryotinia</taxon>
    </lineage>
</organism>
<evidence type="ECO:0000313" key="3">
    <source>
        <dbReference type="Proteomes" id="UP000297452"/>
    </source>
</evidence>
<keyword evidence="3" id="KW-1185">Reference proteome</keyword>
<feature type="region of interest" description="Disordered" evidence="1">
    <location>
        <begin position="1"/>
        <end position="65"/>
    </location>
</feature>
<reference evidence="2 3" key="1">
    <citation type="submission" date="2017-12" db="EMBL/GenBank/DDBJ databases">
        <title>Comparative genomics of Botrytis spp.</title>
        <authorList>
            <person name="Valero-Jimenez C.A."/>
            <person name="Tapia P."/>
            <person name="Veloso J."/>
            <person name="Silva-Moreno E."/>
            <person name="Staats M."/>
            <person name="Valdes J.H."/>
            <person name="Van Kan J.A.L."/>
        </authorList>
    </citation>
    <scope>NUCLEOTIDE SEQUENCE [LARGE SCALE GENOMIC DNA]</scope>
    <source>
        <strain evidence="2 3">MUCL2120</strain>
    </source>
</reference>
<evidence type="ECO:0000313" key="2">
    <source>
        <dbReference type="EMBL" id="TGO49757.1"/>
    </source>
</evidence>
<protein>
    <submittedName>
        <fullName evidence="2">Uncharacterized protein</fullName>
    </submittedName>
</protein>
<gene>
    <name evidence="2" type="ORF">BOTNAR_0418g00010</name>
</gene>
<proteinExistence type="predicted"/>
<name>A0A4Z1HYA5_9HELO</name>